<evidence type="ECO:0000256" key="2">
    <source>
        <dbReference type="SAM" id="SignalP"/>
    </source>
</evidence>
<feature type="compositionally biased region" description="Polar residues" evidence="1">
    <location>
        <begin position="297"/>
        <end position="312"/>
    </location>
</feature>
<keyword evidence="2" id="KW-0732">Signal</keyword>
<proteinExistence type="predicted"/>
<feature type="compositionally biased region" description="Low complexity" evidence="1">
    <location>
        <begin position="284"/>
        <end position="296"/>
    </location>
</feature>
<sequence>MRFSSTLVFASVLLPVVYGHGVITNVQGANGATGAGFGVIADTPRDGTRAKPFQQDSSIIRDREIERGTATACGRTKAGGVNDIATNVAAAVDAGLPTADENGQVSMTLHQVNGDGAGPYTCDVSTDATGNSFQAMTVVTQVPGKNSRSRAKATDFALVAQMPAGATCTGGPAGNACIVRCRNDAAAGPFGGCVAVTTADGAAAAANSTAAATDSADTTTATATATDSADTSAATDAAASTASAATTSAAADAAETPSADLTDADVATAEAEEAEEDEDDEDTTAAAPAKTVTKTAGKNQKVTNKGGVSSLLSKFGGNARDNKRRMVKSRIVAPQHVGMWV</sequence>
<organism evidence="3 4">
    <name type="scientific">Exidia glandulosa HHB12029</name>
    <dbReference type="NCBI Taxonomy" id="1314781"/>
    <lineage>
        <taxon>Eukaryota</taxon>
        <taxon>Fungi</taxon>
        <taxon>Dikarya</taxon>
        <taxon>Basidiomycota</taxon>
        <taxon>Agaricomycotina</taxon>
        <taxon>Agaricomycetes</taxon>
        <taxon>Auriculariales</taxon>
        <taxon>Exidiaceae</taxon>
        <taxon>Exidia</taxon>
    </lineage>
</organism>
<feature type="signal peptide" evidence="2">
    <location>
        <begin position="1"/>
        <end position="19"/>
    </location>
</feature>
<dbReference type="InParanoid" id="A0A165EI65"/>
<dbReference type="InterPro" id="IPR021476">
    <property type="entry name" value="Egh16-like"/>
</dbReference>
<feature type="region of interest" description="Disordered" evidence="1">
    <location>
        <begin position="272"/>
        <end position="322"/>
    </location>
</feature>
<protein>
    <recommendedName>
        <fullName evidence="5">GEgh 16 protein</fullName>
    </recommendedName>
</protein>
<dbReference type="Pfam" id="PF11327">
    <property type="entry name" value="Egh16-like"/>
    <property type="match status" value="1"/>
</dbReference>
<dbReference type="STRING" id="1314781.A0A165EI65"/>
<evidence type="ECO:0000256" key="1">
    <source>
        <dbReference type="SAM" id="MobiDB-lite"/>
    </source>
</evidence>
<dbReference type="AlphaFoldDB" id="A0A165EI65"/>
<dbReference type="PANTHER" id="PTHR34618:SF4">
    <property type="entry name" value="CAS1"/>
    <property type="match status" value="1"/>
</dbReference>
<evidence type="ECO:0000313" key="4">
    <source>
        <dbReference type="Proteomes" id="UP000077266"/>
    </source>
</evidence>
<dbReference type="PANTHER" id="PTHR34618">
    <property type="entry name" value="SURFACE PROTEIN MAS1, PUTATIVE-RELATED"/>
    <property type="match status" value="1"/>
</dbReference>
<dbReference type="Proteomes" id="UP000077266">
    <property type="component" value="Unassembled WGS sequence"/>
</dbReference>
<reference evidence="3 4" key="1">
    <citation type="journal article" date="2016" name="Mol. Biol. Evol.">
        <title>Comparative Genomics of Early-Diverging Mushroom-Forming Fungi Provides Insights into the Origins of Lignocellulose Decay Capabilities.</title>
        <authorList>
            <person name="Nagy L.G."/>
            <person name="Riley R."/>
            <person name="Tritt A."/>
            <person name="Adam C."/>
            <person name="Daum C."/>
            <person name="Floudas D."/>
            <person name="Sun H."/>
            <person name="Yadav J.S."/>
            <person name="Pangilinan J."/>
            <person name="Larsson K.H."/>
            <person name="Matsuura K."/>
            <person name="Barry K."/>
            <person name="Labutti K."/>
            <person name="Kuo R."/>
            <person name="Ohm R.A."/>
            <person name="Bhattacharya S.S."/>
            <person name="Shirouzu T."/>
            <person name="Yoshinaga Y."/>
            <person name="Martin F.M."/>
            <person name="Grigoriev I.V."/>
            <person name="Hibbett D.S."/>
        </authorList>
    </citation>
    <scope>NUCLEOTIDE SEQUENCE [LARGE SCALE GENOMIC DNA]</scope>
    <source>
        <strain evidence="3 4">HHB12029</strain>
    </source>
</reference>
<feature type="compositionally biased region" description="Acidic residues" evidence="1">
    <location>
        <begin position="272"/>
        <end position="283"/>
    </location>
</feature>
<evidence type="ECO:0008006" key="5">
    <source>
        <dbReference type="Google" id="ProtNLM"/>
    </source>
</evidence>
<gene>
    <name evidence="3" type="ORF">EXIGLDRAFT_741483</name>
</gene>
<dbReference type="EMBL" id="KV426139">
    <property type="protein sequence ID" value="KZV86992.1"/>
    <property type="molecule type" value="Genomic_DNA"/>
</dbReference>
<evidence type="ECO:0000313" key="3">
    <source>
        <dbReference type="EMBL" id="KZV86992.1"/>
    </source>
</evidence>
<feature type="chain" id="PRO_5007857158" description="GEgh 16 protein" evidence="2">
    <location>
        <begin position="20"/>
        <end position="341"/>
    </location>
</feature>
<accession>A0A165EI65</accession>
<dbReference type="OrthoDB" id="3241054at2759"/>
<keyword evidence="4" id="KW-1185">Reference proteome</keyword>
<name>A0A165EI65_EXIGL</name>